<evidence type="ECO:0000313" key="2">
    <source>
        <dbReference type="Proteomes" id="UP000663623"/>
    </source>
</evidence>
<gene>
    <name evidence="1" type="ORF">CaldiYA01_20420</name>
</gene>
<dbReference type="Proteomes" id="UP000663623">
    <property type="component" value="Chromosome"/>
</dbReference>
<reference evidence="1 2" key="1">
    <citation type="submission" date="2021-02" db="EMBL/GenBank/DDBJ databases">
        <title>Nitrogen-fixing ability and nitrogen fixation related genes of thermophilic fermentative bacteria in the genus Caldicellulosiruptor.</title>
        <authorList>
            <person name="Chen Y."/>
            <person name="Nishihara A."/>
            <person name="Haruta S."/>
        </authorList>
    </citation>
    <scope>NUCLEOTIDE SEQUENCE [LARGE SCALE GENOMIC DNA]</scope>
    <source>
        <strain evidence="1 2">YA01</strain>
    </source>
</reference>
<organism evidence="1 2">
    <name type="scientific">Caldicellulosiruptor diazotrophicus</name>
    <dbReference type="NCBI Taxonomy" id="2806205"/>
    <lineage>
        <taxon>Bacteria</taxon>
        <taxon>Bacillati</taxon>
        <taxon>Bacillota</taxon>
        <taxon>Bacillota incertae sedis</taxon>
        <taxon>Caldicellulosiruptorales</taxon>
        <taxon>Caldicellulosiruptoraceae</taxon>
        <taxon>Caldicellulosiruptor</taxon>
    </lineage>
</organism>
<accession>A0ABM7NPK1</accession>
<evidence type="ECO:0000313" key="1">
    <source>
        <dbReference type="EMBL" id="BCS82082.1"/>
    </source>
</evidence>
<dbReference type="EMBL" id="AP024480">
    <property type="protein sequence ID" value="BCS82082.1"/>
    <property type="molecule type" value="Genomic_DNA"/>
</dbReference>
<protein>
    <submittedName>
        <fullName evidence="1">Uncharacterized protein</fullName>
    </submittedName>
</protein>
<proteinExistence type="predicted"/>
<name>A0ABM7NPK1_9FIRM</name>
<keyword evidence="2" id="KW-1185">Reference proteome</keyword>
<sequence length="57" mass="6323">MIGIEKSPDYSYLAKYAAMIEEEYLADIKGILVSAINPDTSICVIRSTPLRSSKNDK</sequence>